<dbReference type="InterPro" id="IPR012469">
    <property type="entry name" value="DUF1688"/>
</dbReference>
<evidence type="ECO:0000256" key="1">
    <source>
        <dbReference type="SAM" id="MobiDB-lite"/>
    </source>
</evidence>
<gene>
    <name evidence="2" type="ORF">F1599_15570</name>
</gene>
<dbReference type="AlphaFoldDB" id="A0A5M8AFB0"/>
<evidence type="ECO:0000313" key="2">
    <source>
        <dbReference type="EMBL" id="KAA6121993.1"/>
    </source>
</evidence>
<dbReference type="EMBL" id="VWRN01000041">
    <property type="protein sequence ID" value="KAA6121993.1"/>
    <property type="molecule type" value="Genomic_DNA"/>
</dbReference>
<protein>
    <submittedName>
        <fullName evidence="2">DUF1688 family protein</fullName>
    </submittedName>
</protein>
<proteinExistence type="predicted"/>
<dbReference type="PANTHER" id="PTHR31687:SF3">
    <property type="entry name" value="PROTEIN URG3"/>
    <property type="match status" value="1"/>
</dbReference>
<dbReference type="Pfam" id="PF07958">
    <property type="entry name" value="DUF1688"/>
    <property type="match status" value="1"/>
</dbReference>
<accession>A0A5M8AFB0</accession>
<dbReference type="PANTHER" id="PTHR31687">
    <property type="match status" value="1"/>
</dbReference>
<feature type="compositionally biased region" description="Low complexity" evidence="1">
    <location>
        <begin position="7"/>
        <end position="21"/>
    </location>
</feature>
<keyword evidence="3" id="KW-1185">Reference proteome</keyword>
<evidence type="ECO:0000313" key="3">
    <source>
        <dbReference type="Proteomes" id="UP000324324"/>
    </source>
</evidence>
<name>A0A5M8AFB0_9BURK</name>
<reference evidence="2 3" key="1">
    <citation type="submission" date="2019-09" db="EMBL/GenBank/DDBJ databases">
        <title>Isolation of a novel species in the genus Cupriavidus from patients with sepsis using whole genome sequencing.</title>
        <authorList>
            <person name="Kweon O.J."/>
            <person name="Lee M.-K."/>
        </authorList>
    </citation>
    <scope>NUCLEOTIDE SEQUENCE [LARGE SCALE GENOMIC DNA]</scope>
    <source>
        <strain evidence="2 3">MKL-01</strain>
    </source>
</reference>
<sequence length="440" mass="47469">MTERNDAASMGAAGQAGAQARASREGWQSWVEPDHPASALLTAQAVRARCAAVTAAVAAGDSQWFSWHPERVPAIADYVATTIRSRYRDLQVPYHSRWRHFESGGPGELRDRWGILCERAALTGDDHREERARIGIDLVIPSVLLDAGAGPDWRYRDPASDLSLSRSEGLGVASFDLFARGGFSATPDEPLRSDAERLAQIDPSTLATAFQVAQHNPLVGLEGRAGLVRRLGKVAQATPAVFGEPARLGNLFDYLKAHASEGRIDAAFVLRTLLVALGPVWPGRLQLEGVSLGDCWRHPASPDGLVPFHKLTQWLTYSLLEPLEDGGLTVTGLDALTGLPEYRNGGLLYDFELMVPRDASFAEAVHRVDEPAIVEWRALTVTGLDLVAEATRQALGLSAEAFPLARVLEGGTWAAGRRIAAKRRPGGPPPFAIDSDGTVF</sequence>
<organism evidence="2 3">
    <name type="scientific">Cupriavidus cauae</name>
    <dbReference type="NCBI Taxonomy" id="2608999"/>
    <lineage>
        <taxon>Bacteria</taxon>
        <taxon>Pseudomonadati</taxon>
        <taxon>Pseudomonadota</taxon>
        <taxon>Betaproteobacteria</taxon>
        <taxon>Burkholderiales</taxon>
        <taxon>Burkholderiaceae</taxon>
        <taxon>Cupriavidus</taxon>
    </lineage>
</organism>
<comment type="caution">
    <text evidence="2">The sequence shown here is derived from an EMBL/GenBank/DDBJ whole genome shotgun (WGS) entry which is preliminary data.</text>
</comment>
<dbReference type="Proteomes" id="UP000324324">
    <property type="component" value="Unassembled WGS sequence"/>
</dbReference>
<feature type="region of interest" description="Disordered" evidence="1">
    <location>
        <begin position="1"/>
        <end position="29"/>
    </location>
</feature>